<sequence>MPGSESGVMFGSEAAGRVSSNEVFVAGTSLLAAHAFGHEAERLSQIEQVFVAALETGRIDDAAIRLNDLEKEFPTTTNKDGNIVFASLRVAKLQGMLLEAKAEFDKALALYEKALAQDETYAPIIKRKVAVLIDQGKSNVAITTLVHYLDHFHADLEAWTTLSNLYLRANMFQQAAFALEECMILGGFNFLYHIRYAELNMTLGKYPVALKYFCSAVEVTERVGARCARGMDCVK</sequence>
<dbReference type="STRING" id="329046.A0A1Y2CCP7"/>
<comment type="subunit">
    <text evidence="3">Component of the ER membrane protein complex (EMC).</text>
</comment>
<keyword evidence="1" id="KW-0677">Repeat</keyword>
<dbReference type="InterPro" id="IPR039856">
    <property type="entry name" value="EMC2-like"/>
</dbReference>
<gene>
    <name evidence="5" type="ORF">BCR33DRAFT_210839</name>
</gene>
<dbReference type="EMBL" id="MCGO01000021">
    <property type="protein sequence ID" value="ORY44831.1"/>
    <property type="molecule type" value="Genomic_DNA"/>
</dbReference>
<comment type="subcellular location">
    <subcellularLocation>
        <location evidence="3">Endoplasmic reticulum membrane</location>
        <topology evidence="3">Peripheral membrane protein</topology>
        <orientation evidence="3">Cytoplasmic side</orientation>
    </subcellularLocation>
</comment>
<feature type="domain" description="EMC2 TPR-like" evidence="4">
    <location>
        <begin position="91"/>
        <end position="201"/>
    </location>
</feature>
<reference evidence="5 6" key="1">
    <citation type="submission" date="2016-07" db="EMBL/GenBank/DDBJ databases">
        <title>Pervasive Adenine N6-methylation of Active Genes in Fungi.</title>
        <authorList>
            <consortium name="DOE Joint Genome Institute"/>
            <person name="Mondo S.J."/>
            <person name="Dannebaum R.O."/>
            <person name="Kuo R.C."/>
            <person name="Labutti K."/>
            <person name="Haridas S."/>
            <person name="Kuo A."/>
            <person name="Salamov A."/>
            <person name="Ahrendt S.R."/>
            <person name="Lipzen A."/>
            <person name="Sullivan W."/>
            <person name="Andreopoulos W.B."/>
            <person name="Clum A."/>
            <person name="Lindquist E."/>
            <person name="Daum C."/>
            <person name="Ramamoorthy G.K."/>
            <person name="Gryganskyi A."/>
            <person name="Culley D."/>
            <person name="Magnuson J.K."/>
            <person name="James T.Y."/>
            <person name="O'Malley M.A."/>
            <person name="Stajich J.E."/>
            <person name="Spatafora J.W."/>
            <person name="Visel A."/>
            <person name="Grigoriev I.V."/>
        </authorList>
    </citation>
    <scope>NUCLEOTIDE SEQUENCE [LARGE SCALE GENOMIC DNA]</scope>
    <source>
        <strain evidence="5 6">JEL800</strain>
    </source>
</reference>
<keyword evidence="2" id="KW-0802">TPR repeat</keyword>
<evidence type="ECO:0000256" key="2">
    <source>
        <dbReference type="ARBA" id="ARBA00022803"/>
    </source>
</evidence>
<dbReference type="Proteomes" id="UP000193642">
    <property type="component" value="Unassembled WGS sequence"/>
</dbReference>
<dbReference type="AlphaFoldDB" id="A0A1Y2CCP7"/>
<dbReference type="Pfam" id="PF22890">
    <property type="entry name" value="TPR_EMC2"/>
    <property type="match status" value="1"/>
</dbReference>
<dbReference type="PANTHER" id="PTHR12760">
    <property type="entry name" value="TETRATRICOPEPTIDE REPEAT PROTEIN"/>
    <property type="match status" value="1"/>
</dbReference>
<evidence type="ECO:0000256" key="1">
    <source>
        <dbReference type="ARBA" id="ARBA00022737"/>
    </source>
</evidence>
<dbReference type="SMART" id="SM00028">
    <property type="entry name" value="TPR"/>
    <property type="match status" value="2"/>
</dbReference>
<name>A0A1Y2CCP7_9FUNG</name>
<dbReference type="InterPro" id="IPR055217">
    <property type="entry name" value="TPR_EMC2"/>
</dbReference>
<proteinExistence type="inferred from homology"/>
<dbReference type="InterPro" id="IPR011990">
    <property type="entry name" value="TPR-like_helical_dom_sf"/>
</dbReference>
<dbReference type="Gene3D" id="1.25.40.10">
    <property type="entry name" value="Tetratricopeptide repeat domain"/>
    <property type="match status" value="1"/>
</dbReference>
<keyword evidence="3" id="KW-0256">Endoplasmic reticulum</keyword>
<evidence type="ECO:0000256" key="3">
    <source>
        <dbReference type="RuleBase" id="RU367091"/>
    </source>
</evidence>
<comment type="similarity">
    <text evidence="3">Belongs to the EMC2 family.</text>
</comment>
<protein>
    <recommendedName>
        <fullName evidence="3">ER membrane protein complex subunit 2</fullName>
    </recommendedName>
</protein>
<keyword evidence="3" id="KW-0472">Membrane</keyword>
<organism evidence="5 6">
    <name type="scientific">Rhizoclosmatium globosum</name>
    <dbReference type="NCBI Taxonomy" id="329046"/>
    <lineage>
        <taxon>Eukaryota</taxon>
        <taxon>Fungi</taxon>
        <taxon>Fungi incertae sedis</taxon>
        <taxon>Chytridiomycota</taxon>
        <taxon>Chytridiomycota incertae sedis</taxon>
        <taxon>Chytridiomycetes</taxon>
        <taxon>Chytridiales</taxon>
        <taxon>Chytriomycetaceae</taxon>
        <taxon>Rhizoclosmatium</taxon>
    </lineage>
</organism>
<evidence type="ECO:0000313" key="6">
    <source>
        <dbReference type="Proteomes" id="UP000193642"/>
    </source>
</evidence>
<keyword evidence="6" id="KW-1185">Reference proteome</keyword>
<comment type="caution">
    <text evidence="5">The sequence shown here is derived from an EMBL/GenBank/DDBJ whole genome shotgun (WGS) entry which is preliminary data.</text>
</comment>
<evidence type="ECO:0000313" key="5">
    <source>
        <dbReference type="EMBL" id="ORY44831.1"/>
    </source>
</evidence>
<dbReference type="SUPFAM" id="SSF48452">
    <property type="entry name" value="TPR-like"/>
    <property type="match status" value="1"/>
</dbReference>
<dbReference type="OrthoDB" id="124397at2759"/>
<dbReference type="InterPro" id="IPR019734">
    <property type="entry name" value="TPR_rpt"/>
</dbReference>
<accession>A0A1Y2CCP7</accession>
<dbReference type="GO" id="GO:0072546">
    <property type="term" value="C:EMC complex"/>
    <property type="evidence" value="ECO:0007669"/>
    <property type="project" value="UniProtKB-UniRule"/>
</dbReference>
<evidence type="ECO:0000259" key="4">
    <source>
        <dbReference type="Pfam" id="PF22890"/>
    </source>
</evidence>
<comment type="function">
    <text evidence="3">Part of the endoplasmic reticulum membrane protein complex (EMC) that enables the energy-independent insertion into endoplasmic reticulum membranes of newly synthesized membrane proteins.</text>
</comment>